<dbReference type="InterPro" id="IPR003660">
    <property type="entry name" value="HAMP_dom"/>
</dbReference>
<keyword evidence="7" id="KW-0808">Transferase</keyword>
<keyword evidence="18" id="KW-1185">Reference proteome</keyword>
<dbReference type="InterPro" id="IPR036097">
    <property type="entry name" value="HisK_dim/P_sf"/>
</dbReference>
<dbReference type="EC" id="2.7.13.3" evidence="3"/>
<keyword evidence="4" id="KW-1003">Cell membrane</keyword>
<evidence type="ECO:0000256" key="4">
    <source>
        <dbReference type="ARBA" id="ARBA00022475"/>
    </source>
</evidence>
<organism evidence="17 18">
    <name type="scientific">Paracoccus denitrificans (strain Pd 1222)</name>
    <dbReference type="NCBI Taxonomy" id="318586"/>
    <lineage>
        <taxon>Bacteria</taxon>
        <taxon>Pseudomonadati</taxon>
        <taxon>Pseudomonadota</taxon>
        <taxon>Alphaproteobacteria</taxon>
        <taxon>Rhodobacterales</taxon>
        <taxon>Paracoccaceae</taxon>
        <taxon>Paracoccus</taxon>
    </lineage>
</organism>
<evidence type="ECO:0000256" key="13">
    <source>
        <dbReference type="ARBA" id="ARBA00023012"/>
    </source>
</evidence>
<dbReference type="OrthoDB" id="9804645at2"/>
<proteinExistence type="predicted"/>
<dbReference type="Gene3D" id="1.10.287.130">
    <property type="match status" value="1"/>
</dbReference>
<protein>
    <recommendedName>
        <fullName evidence="3">histidine kinase</fullName>
        <ecNumber evidence="3">2.7.13.3</ecNumber>
    </recommendedName>
</protein>
<dbReference type="Proteomes" id="UP000000361">
    <property type="component" value="Chromosome 2"/>
</dbReference>
<dbReference type="SUPFAM" id="SSF55874">
    <property type="entry name" value="ATPase domain of HSP90 chaperone/DNA topoisomerase II/histidine kinase"/>
    <property type="match status" value="1"/>
</dbReference>
<sequence length="270" mass="30237">MTAPITCPAARICPCMNRGIHTWSLRQTRSGSNLPPLPEEGTDDIRQTTAAFNRMQTRLFRFIEDRTRMLAAIGHDLRTPLTSLRLRAEFVTDPEIQQRMLATIDEIQAMTEATIAFARGEATIEETRTVDLNALIGSLCDDLAEMDQPVAYAEGKKMIYRCRPDSLRRALRNIIENALRYGGEARVRLYRGSHSVDITVEDNGPGIPEDMHEQVFAPFCRIETSRNRETGGVGLGLAIARTIIRHHGGDIVFSNDNPCFRVTISLPTIL</sequence>
<dbReference type="InterPro" id="IPR005467">
    <property type="entry name" value="His_kinase_dom"/>
</dbReference>
<evidence type="ECO:0000256" key="2">
    <source>
        <dbReference type="ARBA" id="ARBA00004429"/>
    </source>
</evidence>
<evidence type="ECO:0000256" key="7">
    <source>
        <dbReference type="ARBA" id="ARBA00022679"/>
    </source>
</evidence>
<evidence type="ECO:0000313" key="18">
    <source>
        <dbReference type="Proteomes" id="UP000000361"/>
    </source>
</evidence>
<dbReference type="GO" id="GO:0000155">
    <property type="term" value="F:phosphorelay sensor kinase activity"/>
    <property type="evidence" value="ECO:0007669"/>
    <property type="project" value="InterPro"/>
</dbReference>
<dbReference type="GO" id="GO:0005886">
    <property type="term" value="C:plasma membrane"/>
    <property type="evidence" value="ECO:0007669"/>
    <property type="project" value="UniProtKB-SubCell"/>
</dbReference>
<evidence type="ECO:0000256" key="1">
    <source>
        <dbReference type="ARBA" id="ARBA00000085"/>
    </source>
</evidence>
<keyword evidence="8" id="KW-0812">Transmembrane</keyword>
<comment type="subcellular location">
    <subcellularLocation>
        <location evidence="2">Cell inner membrane</location>
        <topology evidence="2">Multi-pass membrane protein</topology>
    </subcellularLocation>
</comment>
<feature type="domain" description="HAMP" evidence="16">
    <location>
        <begin position="36"/>
        <end position="64"/>
    </location>
</feature>
<dbReference type="PANTHER" id="PTHR44936">
    <property type="entry name" value="SENSOR PROTEIN CREC"/>
    <property type="match status" value="1"/>
</dbReference>
<dbReference type="SMART" id="SM00388">
    <property type="entry name" value="HisKA"/>
    <property type="match status" value="1"/>
</dbReference>
<dbReference type="PROSITE" id="PS50109">
    <property type="entry name" value="HIS_KIN"/>
    <property type="match status" value="1"/>
</dbReference>
<dbReference type="SUPFAM" id="SSF47384">
    <property type="entry name" value="Homodimeric domain of signal transducing histidine kinase"/>
    <property type="match status" value="1"/>
</dbReference>
<feature type="domain" description="Histidine kinase" evidence="15">
    <location>
        <begin position="72"/>
        <end position="270"/>
    </location>
</feature>
<dbReference type="GeneID" id="93452904"/>
<evidence type="ECO:0000256" key="5">
    <source>
        <dbReference type="ARBA" id="ARBA00022519"/>
    </source>
</evidence>
<dbReference type="PRINTS" id="PR00344">
    <property type="entry name" value="BCTRLSENSOR"/>
</dbReference>
<dbReference type="GO" id="GO:0005524">
    <property type="term" value="F:ATP binding"/>
    <property type="evidence" value="ECO:0007669"/>
    <property type="project" value="UniProtKB-KW"/>
</dbReference>
<evidence type="ECO:0000313" key="17">
    <source>
        <dbReference type="EMBL" id="ABL71313.1"/>
    </source>
</evidence>
<dbReference type="PANTHER" id="PTHR44936:SF5">
    <property type="entry name" value="SENSOR HISTIDINE KINASE ENVZ"/>
    <property type="match status" value="1"/>
</dbReference>
<dbReference type="InterPro" id="IPR036890">
    <property type="entry name" value="HATPase_C_sf"/>
</dbReference>
<dbReference type="RefSeq" id="WP_011749498.1">
    <property type="nucleotide sequence ID" value="NC_008687.1"/>
</dbReference>
<evidence type="ECO:0000256" key="3">
    <source>
        <dbReference type="ARBA" id="ARBA00012438"/>
    </source>
</evidence>
<dbReference type="InterPro" id="IPR003594">
    <property type="entry name" value="HATPase_dom"/>
</dbReference>
<keyword evidence="10 17" id="KW-0418">Kinase</keyword>
<gene>
    <name evidence="17" type="ordered locus">Pden_3232</name>
</gene>
<evidence type="ECO:0000259" key="16">
    <source>
        <dbReference type="PROSITE" id="PS50885"/>
    </source>
</evidence>
<dbReference type="CDD" id="cd00082">
    <property type="entry name" value="HisKA"/>
    <property type="match status" value="1"/>
</dbReference>
<dbReference type="PROSITE" id="PS50885">
    <property type="entry name" value="HAMP"/>
    <property type="match status" value="1"/>
</dbReference>
<reference evidence="18" key="1">
    <citation type="submission" date="2006-12" db="EMBL/GenBank/DDBJ databases">
        <title>Complete sequence of chromosome 2 of Paracoccus denitrificans PD1222.</title>
        <authorList>
            <person name="Copeland A."/>
            <person name="Lucas S."/>
            <person name="Lapidus A."/>
            <person name="Barry K."/>
            <person name="Detter J.C."/>
            <person name="Glavina del Rio T."/>
            <person name="Hammon N."/>
            <person name="Israni S."/>
            <person name="Dalin E."/>
            <person name="Tice H."/>
            <person name="Pitluck S."/>
            <person name="Munk A.C."/>
            <person name="Brettin T."/>
            <person name="Bruce D."/>
            <person name="Han C."/>
            <person name="Tapia R."/>
            <person name="Gilna P."/>
            <person name="Schmutz J."/>
            <person name="Larimer F."/>
            <person name="Land M."/>
            <person name="Hauser L."/>
            <person name="Kyrpides N."/>
            <person name="Lykidis A."/>
            <person name="Spiro S."/>
            <person name="Richardson D.J."/>
            <person name="Moir J.W.B."/>
            <person name="Ferguson S.J."/>
            <person name="van Spanning R.J.M."/>
            <person name="Richardson P."/>
        </authorList>
    </citation>
    <scope>NUCLEOTIDE SEQUENCE [LARGE SCALE GENOMIC DNA]</scope>
    <source>
        <strain evidence="18">Pd 1222</strain>
    </source>
</reference>
<dbReference type="AlphaFoldDB" id="A1B719"/>
<evidence type="ECO:0000256" key="11">
    <source>
        <dbReference type="ARBA" id="ARBA00022840"/>
    </source>
</evidence>
<keyword evidence="5" id="KW-0997">Cell inner membrane</keyword>
<evidence type="ECO:0000256" key="9">
    <source>
        <dbReference type="ARBA" id="ARBA00022741"/>
    </source>
</evidence>
<dbReference type="Gene3D" id="3.30.565.10">
    <property type="entry name" value="Histidine kinase-like ATPase, C-terminal domain"/>
    <property type="match status" value="1"/>
</dbReference>
<evidence type="ECO:0000256" key="8">
    <source>
        <dbReference type="ARBA" id="ARBA00022692"/>
    </source>
</evidence>
<keyword evidence="6" id="KW-0597">Phosphoprotein</keyword>
<keyword evidence="9" id="KW-0547">Nucleotide-binding</keyword>
<dbReference type="STRING" id="318586.Pden_3232"/>
<evidence type="ECO:0000256" key="12">
    <source>
        <dbReference type="ARBA" id="ARBA00022989"/>
    </source>
</evidence>
<dbReference type="SMART" id="SM00387">
    <property type="entry name" value="HATPase_c"/>
    <property type="match status" value="1"/>
</dbReference>
<keyword evidence="12" id="KW-1133">Transmembrane helix</keyword>
<dbReference type="InterPro" id="IPR004358">
    <property type="entry name" value="Sig_transdc_His_kin-like_C"/>
</dbReference>
<dbReference type="InterPro" id="IPR003661">
    <property type="entry name" value="HisK_dim/P_dom"/>
</dbReference>
<dbReference type="EnsemblBacteria" id="ABL71313">
    <property type="protein sequence ID" value="ABL71313"/>
    <property type="gene ID" value="Pden_3232"/>
</dbReference>
<keyword evidence="11" id="KW-0067">ATP-binding</keyword>
<evidence type="ECO:0000256" key="6">
    <source>
        <dbReference type="ARBA" id="ARBA00022553"/>
    </source>
</evidence>
<dbReference type="KEGG" id="pde:Pden_3232"/>
<evidence type="ECO:0000259" key="15">
    <source>
        <dbReference type="PROSITE" id="PS50109"/>
    </source>
</evidence>
<dbReference type="Pfam" id="PF02518">
    <property type="entry name" value="HATPase_c"/>
    <property type="match status" value="1"/>
</dbReference>
<dbReference type="InterPro" id="IPR050980">
    <property type="entry name" value="2C_sensor_his_kinase"/>
</dbReference>
<evidence type="ECO:0000256" key="10">
    <source>
        <dbReference type="ARBA" id="ARBA00022777"/>
    </source>
</evidence>
<dbReference type="Pfam" id="PF00512">
    <property type="entry name" value="HisKA"/>
    <property type="match status" value="1"/>
</dbReference>
<evidence type="ECO:0000256" key="14">
    <source>
        <dbReference type="ARBA" id="ARBA00023136"/>
    </source>
</evidence>
<comment type="catalytic activity">
    <reaction evidence="1">
        <text>ATP + protein L-histidine = ADP + protein N-phospho-L-histidine.</text>
        <dbReference type="EC" id="2.7.13.3"/>
    </reaction>
</comment>
<dbReference type="EMBL" id="CP000490">
    <property type="protein sequence ID" value="ABL71313.1"/>
    <property type="molecule type" value="Genomic_DNA"/>
</dbReference>
<name>A1B719_PARDP</name>
<dbReference type="eggNOG" id="COG0642">
    <property type="taxonomic scope" value="Bacteria"/>
</dbReference>
<dbReference type="HOGENOM" id="CLU_000445_89_27_5"/>
<keyword evidence="14" id="KW-0472">Membrane</keyword>
<keyword evidence="13" id="KW-0902">Two-component regulatory system</keyword>
<accession>A1B719</accession>